<dbReference type="GO" id="GO:0006508">
    <property type="term" value="P:proteolysis"/>
    <property type="evidence" value="ECO:0007669"/>
    <property type="project" value="InterPro"/>
</dbReference>
<feature type="chain" id="PRO_5042530220" evidence="3">
    <location>
        <begin position="31"/>
        <end position="377"/>
    </location>
</feature>
<feature type="domain" description="Apple" evidence="4">
    <location>
        <begin position="214"/>
        <end position="288"/>
    </location>
</feature>
<dbReference type="PROSITE" id="PS50948">
    <property type="entry name" value="PAN"/>
    <property type="match status" value="4"/>
</dbReference>
<dbReference type="KEGG" id="lcf:108900366"/>
<dbReference type="Proteomes" id="UP000694890">
    <property type="component" value="Linkage group LG3"/>
</dbReference>
<feature type="domain" description="Apple" evidence="4">
    <location>
        <begin position="31"/>
        <end position="114"/>
    </location>
</feature>
<evidence type="ECO:0000313" key="6">
    <source>
        <dbReference type="RefSeq" id="XP_018556876.2"/>
    </source>
</evidence>
<gene>
    <name evidence="6" type="primary">LOC108900366</name>
</gene>
<dbReference type="PANTHER" id="PTHR33946">
    <property type="match status" value="1"/>
</dbReference>
<name>A0AAJ7QI90_LATCA</name>
<feature type="signal peptide" evidence="3">
    <location>
        <begin position="1"/>
        <end position="30"/>
    </location>
</feature>
<keyword evidence="2" id="KW-1015">Disulfide bond</keyword>
<proteinExistence type="predicted"/>
<dbReference type="Pfam" id="PF14295">
    <property type="entry name" value="PAN_4"/>
    <property type="match status" value="2"/>
</dbReference>
<reference evidence="6" key="1">
    <citation type="submission" date="2025-08" db="UniProtKB">
        <authorList>
            <consortium name="RefSeq"/>
        </authorList>
    </citation>
    <scope>IDENTIFICATION</scope>
    <source>
        <tissue evidence="6">Brain</tissue>
    </source>
</reference>
<dbReference type="SMART" id="SM00223">
    <property type="entry name" value="APPLE"/>
    <property type="match status" value="4"/>
</dbReference>
<feature type="domain" description="Apple" evidence="4">
    <location>
        <begin position="295"/>
        <end position="371"/>
    </location>
</feature>
<keyword evidence="3" id="KW-0732">Signal</keyword>
<feature type="domain" description="Apple" evidence="4">
    <location>
        <begin position="121"/>
        <end position="204"/>
    </location>
</feature>
<dbReference type="Pfam" id="PF00024">
    <property type="entry name" value="PAN_1"/>
    <property type="match status" value="2"/>
</dbReference>
<dbReference type="SUPFAM" id="SSF57414">
    <property type="entry name" value="Hairpin loop containing domain-like"/>
    <property type="match status" value="3"/>
</dbReference>
<dbReference type="PRINTS" id="PR00005">
    <property type="entry name" value="APPLEDOMAIN"/>
</dbReference>
<accession>A0AAJ7QI90</accession>
<dbReference type="GO" id="GO:0005576">
    <property type="term" value="C:extracellular region"/>
    <property type="evidence" value="ECO:0007669"/>
    <property type="project" value="InterPro"/>
</dbReference>
<dbReference type="InterPro" id="IPR003609">
    <property type="entry name" value="Pan_app"/>
</dbReference>
<dbReference type="GeneID" id="108900366"/>
<sequence length="377" mass="42800">MFTVFKTEKMGARFISVALLCLCGLSFSQGCDHQRQENLDFPGSDVAVLFSPDAEHCQYLCTQHPACLFFSFIRPDCTVDNRHFHCFLKSTPSGQPTVQVTKQSITSGFSLRSCHPDPKPCLSQVYQHVDFYGADYRQLFTADYEECQRACTHDPACQFFTFLTDDFTPEKYRNKCHLKFSWPVPRIPTVIAKAGLVSGFSHSGQSHEHFSTDCEGKLFPNTDYPGHDIEVLPASSPEHCQALCSAHPLCTYFAYIRNSFRCYLKHNPHEMVARAVAGITSGLPAHFCQLDNKWVKRTLEGVDFPYSDIRSFLVGDVEACQRTCTEDPNCQYYSYITAHRRCYLKRVITMPAPPKVTKLANAVSGFSLRNCQYKQLF</sequence>
<dbReference type="Gene3D" id="3.50.4.10">
    <property type="entry name" value="Hepatocyte Growth Factor"/>
    <property type="match status" value="4"/>
</dbReference>
<dbReference type="AlphaFoldDB" id="A0AAJ7QI90"/>
<dbReference type="PANTHER" id="PTHR33946:SF4">
    <property type="entry name" value="COAGULATION FACTOR XI"/>
    <property type="match status" value="1"/>
</dbReference>
<evidence type="ECO:0000313" key="5">
    <source>
        <dbReference type="Proteomes" id="UP000694890"/>
    </source>
</evidence>
<organism evidence="5 6">
    <name type="scientific">Lates calcarifer</name>
    <name type="common">Barramundi</name>
    <name type="synonym">Holocentrus calcarifer</name>
    <dbReference type="NCBI Taxonomy" id="8187"/>
    <lineage>
        <taxon>Eukaryota</taxon>
        <taxon>Metazoa</taxon>
        <taxon>Chordata</taxon>
        <taxon>Craniata</taxon>
        <taxon>Vertebrata</taxon>
        <taxon>Euteleostomi</taxon>
        <taxon>Actinopterygii</taxon>
        <taxon>Neopterygii</taxon>
        <taxon>Teleostei</taxon>
        <taxon>Neoteleostei</taxon>
        <taxon>Acanthomorphata</taxon>
        <taxon>Carangaria</taxon>
        <taxon>Carangaria incertae sedis</taxon>
        <taxon>Centropomidae</taxon>
        <taxon>Lates</taxon>
    </lineage>
</organism>
<dbReference type="CDD" id="cd01100">
    <property type="entry name" value="APPLE_Factor_XI_like"/>
    <property type="match status" value="4"/>
</dbReference>
<dbReference type="RefSeq" id="XP_018556876.2">
    <property type="nucleotide sequence ID" value="XM_018701360.2"/>
</dbReference>
<evidence type="ECO:0000256" key="2">
    <source>
        <dbReference type="ARBA" id="ARBA00023157"/>
    </source>
</evidence>
<keyword evidence="1" id="KW-0677">Repeat</keyword>
<evidence type="ECO:0000259" key="4">
    <source>
        <dbReference type="PROSITE" id="PS50948"/>
    </source>
</evidence>
<dbReference type="PROSITE" id="PS51257">
    <property type="entry name" value="PROKAR_LIPOPROTEIN"/>
    <property type="match status" value="1"/>
</dbReference>
<dbReference type="InterPro" id="IPR000177">
    <property type="entry name" value="Apple"/>
</dbReference>
<protein>
    <submittedName>
        <fullName evidence="6">Plasma kallikrein</fullName>
    </submittedName>
</protein>
<evidence type="ECO:0000256" key="1">
    <source>
        <dbReference type="ARBA" id="ARBA00022737"/>
    </source>
</evidence>
<evidence type="ECO:0000256" key="3">
    <source>
        <dbReference type="SAM" id="SignalP"/>
    </source>
</evidence>